<accession>A0A1A8VWH4</accession>
<evidence type="ECO:0000313" key="4">
    <source>
        <dbReference type="Proteomes" id="UP000078546"/>
    </source>
</evidence>
<dbReference type="Proteomes" id="UP000078546">
    <property type="component" value="Unassembled WGS sequence"/>
</dbReference>
<reference evidence="4 5" key="1">
    <citation type="submission" date="2016-05" db="EMBL/GenBank/DDBJ databases">
        <authorList>
            <person name="Naeem Raeece"/>
        </authorList>
    </citation>
    <scope>NUCLEOTIDE SEQUENCE [LARGE SCALE GENOMIC DNA]</scope>
</reference>
<evidence type="ECO:0000256" key="1">
    <source>
        <dbReference type="SAM" id="MobiDB-lite"/>
    </source>
</evidence>
<dbReference type="Proteomes" id="UP000078560">
    <property type="component" value="Unassembled WGS sequence"/>
</dbReference>
<evidence type="ECO:0000313" key="3">
    <source>
        <dbReference type="EMBL" id="SBS90028.1"/>
    </source>
</evidence>
<organism evidence="2 5">
    <name type="scientific">Plasmodium ovale curtisi</name>
    <dbReference type="NCBI Taxonomy" id="864141"/>
    <lineage>
        <taxon>Eukaryota</taxon>
        <taxon>Sar</taxon>
        <taxon>Alveolata</taxon>
        <taxon>Apicomplexa</taxon>
        <taxon>Aconoidasida</taxon>
        <taxon>Haemosporida</taxon>
        <taxon>Plasmodiidae</taxon>
        <taxon>Plasmodium</taxon>
        <taxon>Plasmodium (Plasmodium)</taxon>
    </lineage>
</organism>
<feature type="compositionally biased region" description="Polar residues" evidence="1">
    <location>
        <begin position="1"/>
        <end position="15"/>
    </location>
</feature>
<evidence type="ECO:0000313" key="2">
    <source>
        <dbReference type="EMBL" id="SBS83189.1"/>
    </source>
</evidence>
<reference evidence="2" key="2">
    <citation type="submission" date="2016-05" db="EMBL/GenBank/DDBJ databases">
        <authorList>
            <person name="Lavstsen T."/>
            <person name="Jespersen J.S."/>
        </authorList>
    </citation>
    <scope>NUCLEOTIDE SEQUENCE [LARGE SCALE GENOMIC DNA]</scope>
</reference>
<dbReference type="AlphaFoldDB" id="A0A1A8VWH4"/>
<evidence type="ECO:0000313" key="5">
    <source>
        <dbReference type="Proteomes" id="UP000078560"/>
    </source>
</evidence>
<name>A0A1A8VWH4_PLAOA</name>
<sequence>MHACVSATNSPTRSPNCDKKPCTESGISVPAKEGCFEERLFKGENKHLRGTRFLQYLDSQLQGPATL</sequence>
<feature type="region of interest" description="Disordered" evidence="1">
    <location>
        <begin position="1"/>
        <end position="21"/>
    </location>
</feature>
<gene>
    <name evidence="3" type="ORF">POVCU1_017420</name>
    <name evidence="2" type="ORF">POVCU2_0019450</name>
</gene>
<proteinExistence type="predicted"/>
<dbReference type="EMBL" id="FLQV01000320">
    <property type="protein sequence ID" value="SBS90028.1"/>
    <property type="molecule type" value="Genomic_DNA"/>
</dbReference>
<dbReference type="EMBL" id="FLQU01000251">
    <property type="protein sequence ID" value="SBS83189.1"/>
    <property type="molecule type" value="Genomic_DNA"/>
</dbReference>
<protein>
    <submittedName>
        <fullName evidence="2">Uncharacterized protein</fullName>
    </submittedName>
</protein>